<dbReference type="SFLD" id="SFLDG01153">
    <property type="entry name" value="Main.4:_Theta-like"/>
    <property type="match status" value="1"/>
</dbReference>
<keyword evidence="5" id="KW-0963">Cytoplasm</keyword>
<reference evidence="11" key="1">
    <citation type="submission" date="2025-08" db="UniProtKB">
        <authorList>
            <consortium name="Ensembl"/>
        </authorList>
    </citation>
    <scope>IDENTIFICATION</scope>
</reference>
<comment type="catalytic activity">
    <reaction evidence="7">
        <text>RX + glutathione = an S-substituted glutathione + a halide anion + H(+)</text>
        <dbReference type="Rhea" id="RHEA:16437"/>
        <dbReference type="ChEBI" id="CHEBI:15378"/>
        <dbReference type="ChEBI" id="CHEBI:16042"/>
        <dbReference type="ChEBI" id="CHEBI:17792"/>
        <dbReference type="ChEBI" id="CHEBI:57925"/>
        <dbReference type="ChEBI" id="CHEBI:90779"/>
        <dbReference type="EC" id="2.5.1.18"/>
    </reaction>
</comment>
<dbReference type="InterPro" id="IPR051369">
    <property type="entry name" value="GST_Theta"/>
</dbReference>
<accession>A0A3B3WTD4</accession>
<organism evidence="11 12">
    <name type="scientific">Poecilia mexicana</name>
    <dbReference type="NCBI Taxonomy" id="48701"/>
    <lineage>
        <taxon>Eukaryota</taxon>
        <taxon>Metazoa</taxon>
        <taxon>Chordata</taxon>
        <taxon>Craniata</taxon>
        <taxon>Vertebrata</taxon>
        <taxon>Euteleostomi</taxon>
        <taxon>Actinopterygii</taxon>
        <taxon>Neopterygii</taxon>
        <taxon>Teleostei</taxon>
        <taxon>Neoteleostei</taxon>
        <taxon>Acanthomorphata</taxon>
        <taxon>Ovalentaria</taxon>
        <taxon>Atherinomorphae</taxon>
        <taxon>Cyprinodontiformes</taxon>
        <taxon>Poeciliidae</taxon>
        <taxon>Poeciliinae</taxon>
        <taxon>Poecilia</taxon>
    </lineage>
</organism>
<dbReference type="PROSITE" id="PS50404">
    <property type="entry name" value="GST_NTER"/>
    <property type="match status" value="1"/>
</dbReference>
<sequence length="315" mass="35071">MEIYLDLVSPPCRAVYLFAEALKIPYAFKKVELSAGQQYTEEFGKLSVVRKVPVLKDGSFVLTESTAILQYLVQKCSVADHWFPAELQQRARVDEYLSWQHLNLRSHCSKVFLLRLMHRPLMGSEAPKDKLDATLEDMKQSLDLLEEKFLQDKPFIVGNKISVADLVAMVEMMQPLGVGVDPFQGRPKLTAWRDRVKKELGVKLVDQAHEALLDSSGLQQKMQNNTELHKLKPMFLKMCVEDAAAAVRIRSRTCDPVHRKKSHTEVPPAVLNPSPADSLTLLSACLAATRSASVSTKPASWSGSRASGSVRSNGA</sequence>
<comment type="subunit">
    <text evidence="3">Homodimer.</text>
</comment>
<dbReference type="Gene3D" id="1.20.1050.10">
    <property type="match status" value="1"/>
</dbReference>
<dbReference type="SUPFAM" id="SSF52833">
    <property type="entry name" value="Thioredoxin-like"/>
    <property type="match status" value="1"/>
</dbReference>
<dbReference type="SFLD" id="SFLDS00019">
    <property type="entry name" value="Glutathione_Transferase_(cytos"/>
    <property type="match status" value="1"/>
</dbReference>
<dbReference type="InterPro" id="IPR040079">
    <property type="entry name" value="Glutathione_S-Trfase"/>
</dbReference>
<dbReference type="Pfam" id="PF02798">
    <property type="entry name" value="GST_N"/>
    <property type="match status" value="1"/>
</dbReference>
<dbReference type="FunFam" id="1.20.1050.10:FF:000008">
    <property type="entry name" value="Glutathione S-transferase theta-1"/>
    <property type="match status" value="1"/>
</dbReference>
<evidence type="ECO:0000259" key="9">
    <source>
        <dbReference type="PROSITE" id="PS50404"/>
    </source>
</evidence>
<evidence type="ECO:0000259" key="10">
    <source>
        <dbReference type="PROSITE" id="PS50405"/>
    </source>
</evidence>
<dbReference type="InterPro" id="IPR036282">
    <property type="entry name" value="Glutathione-S-Trfase_C_sf"/>
</dbReference>
<keyword evidence="6" id="KW-0808">Transferase</keyword>
<dbReference type="InterPro" id="IPR036249">
    <property type="entry name" value="Thioredoxin-like_sf"/>
</dbReference>
<dbReference type="Gene3D" id="3.40.30.10">
    <property type="entry name" value="Glutaredoxin"/>
    <property type="match status" value="1"/>
</dbReference>
<dbReference type="SUPFAM" id="SSF47616">
    <property type="entry name" value="GST C-terminal domain-like"/>
    <property type="match status" value="1"/>
</dbReference>
<dbReference type="GO" id="GO:0005737">
    <property type="term" value="C:cytoplasm"/>
    <property type="evidence" value="ECO:0007669"/>
    <property type="project" value="UniProtKB-SubCell"/>
</dbReference>
<feature type="domain" description="GST C-terminal" evidence="10">
    <location>
        <begin position="86"/>
        <end position="228"/>
    </location>
</feature>
<dbReference type="InterPro" id="IPR040077">
    <property type="entry name" value="GST_C_Theta"/>
</dbReference>
<evidence type="ECO:0000256" key="2">
    <source>
        <dbReference type="ARBA" id="ARBA00009899"/>
    </source>
</evidence>
<name>A0A3B3WTD4_9TELE</name>
<evidence type="ECO:0000313" key="12">
    <source>
        <dbReference type="Proteomes" id="UP000261480"/>
    </source>
</evidence>
<dbReference type="STRING" id="48701.ENSPMEP00000006035"/>
<dbReference type="PANTHER" id="PTHR43917:SF9">
    <property type="entry name" value="GLUTATHIONE S-TRANSFERASE THETA-1"/>
    <property type="match status" value="1"/>
</dbReference>
<evidence type="ECO:0000313" key="11">
    <source>
        <dbReference type="Ensembl" id="ENSPMEP00000006035.1"/>
    </source>
</evidence>
<dbReference type="Proteomes" id="UP000261480">
    <property type="component" value="Unplaced"/>
</dbReference>
<comment type="subcellular location">
    <subcellularLocation>
        <location evidence="1">Cytoplasm</location>
    </subcellularLocation>
</comment>
<dbReference type="SFLD" id="SFLDG00358">
    <property type="entry name" value="Main_(cytGST)"/>
    <property type="match status" value="1"/>
</dbReference>
<dbReference type="PANTHER" id="PTHR43917">
    <property type="match status" value="1"/>
</dbReference>
<evidence type="ECO:0000256" key="7">
    <source>
        <dbReference type="ARBA" id="ARBA00047960"/>
    </source>
</evidence>
<evidence type="ECO:0000256" key="8">
    <source>
        <dbReference type="SAM" id="MobiDB-lite"/>
    </source>
</evidence>
<dbReference type="AlphaFoldDB" id="A0A3B3WTD4"/>
<dbReference type="PROSITE" id="PS50405">
    <property type="entry name" value="GST_CTER"/>
    <property type="match status" value="1"/>
</dbReference>
<evidence type="ECO:0000256" key="4">
    <source>
        <dbReference type="ARBA" id="ARBA00012452"/>
    </source>
</evidence>
<dbReference type="InterPro" id="IPR004046">
    <property type="entry name" value="GST_C"/>
</dbReference>
<dbReference type="InterPro" id="IPR004045">
    <property type="entry name" value="Glutathione_S-Trfase_N"/>
</dbReference>
<evidence type="ECO:0000256" key="3">
    <source>
        <dbReference type="ARBA" id="ARBA00011738"/>
    </source>
</evidence>
<dbReference type="CDD" id="cd03183">
    <property type="entry name" value="GST_C_Theta"/>
    <property type="match status" value="1"/>
</dbReference>
<dbReference type="Pfam" id="PF00043">
    <property type="entry name" value="GST_C"/>
    <property type="match status" value="1"/>
</dbReference>
<evidence type="ECO:0000256" key="6">
    <source>
        <dbReference type="ARBA" id="ARBA00022679"/>
    </source>
</evidence>
<dbReference type="FunFam" id="3.40.30.10:FF:000176">
    <property type="entry name" value="Glutathione S-transferase theta-1"/>
    <property type="match status" value="1"/>
</dbReference>
<proteinExistence type="inferred from homology"/>
<evidence type="ECO:0000256" key="1">
    <source>
        <dbReference type="ARBA" id="ARBA00004496"/>
    </source>
</evidence>
<dbReference type="EC" id="2.5.1.18" evidence="4"/>
<protein>
    <recommendedName>
        <fullName evidence="4">glutathione transferase</fullName>
        <ecNumber evidence="4">2.5.1.18</ecNumber>
    </recommendedName>
</protein>
<dbReference type="GO" id="GO:0006749">
    <property type="term" value="P:glutathione metabolic process"/>
    <property type="evidence" value="ECO:0007669"/>
    <property type="project" value="TreeGrafter"/>
</dbReference>
<feature type="region of interest" description="Disordered" evidence="8">
    <location>
        <begin position="296"/>
        <end position="315"/>
    </location>
</feature>
<keyword evidence="12" id="KW-1185">Reference proteome</keyword>
<feature type="domain" description="GST N-terminal" evidence="9">
    <location>
        <begin position="1"/>
        <end position="80"/>
    </location>
</feature>
<dbReference type="Ensembl" id="ENSPMET00000006513.1">
    <property type="protein sequence ID" value="ENSPMEP00000006035.1"/>
    <property type="gene ID" value="ENSPMEG00000007463.1"/>
</dbReference>
<evidence type="ECO:0000256" key="5">
    <source>
        <dbReference type="ARBA" id="ARBA00022490"/>
    </source>
</evidence>
<dbReference type="InterPro" id="IPR010987">
    <property type="entry name" value="Glutathione-S-Trfase_C-like"/>
</dbReference>
<reference evidence="11" key="2">
    <citation type="submission" date="2025-09" db="UniProtKB">
        <authorList>
            <consortium name="Ensembl"/>
        </authorList>
    </citation>
    <scope>IDENTIFICATION</scope>
</reference>
<comment type="similarity">
    <text evidence="2">Belongs to the GST superfamily. Theta family.</text>
</comment>
<dbReference type="GO" id="GO:0004364">
    <property type="term" value="F:glutathione transferase activity"/>
    <property type="evidence" value="ECO:0007669"/>
    <property type="project" value="UniProtKB-EC"/>
</dbReference>